<dbReference type="GO" id="GO:0004644">
    <property type="term" value="F:phosphoribosylglycinamide formyltransferase activity"/>
    <property type="evidence" value="ECO:0007669"/>
    <property type="project" value="UniProtKB-EC"/>
</dbReference>
<dbReference type="InterPro" id="IPR002376">
    <property type="entry name" value="Formyl_transf_N"/>
</dbReference>
<reference evidence="6" key="1">
    <citation type="submission" date="2018-05" db="EMBL/GenBank/DDBJ databases">
        <authorList>
            <person name="Lanie J.A."/>
            <person name="Ng W.-L."/>
            <person name="Kazmierczak K.M."/>
            <person name="Andrzejewski T.M."/>
            <person name="Davidsen T.M."/>
            <person name="Wayne K.J."/>
            <person name="Tettelin H."/>
            <person name="Glass J.I."/>
            <person name="Rusch D."/>
            <person name="Podicherti R."/>
            <person name="Tsui H.-C.T."/>
            <person name="Winkler M.E."/>
        </authorList>
    </citation>
    <scope>NUCLEOTIDE SEQUENCE</scope>
</reference>
<dbReference type="InterPro" id="IPR004607">
    <property type="entry name" value="GART"/>
</dbReference>
<comment type="pathway">
    <text evidence="1">Purine metabolism; IMP biosynthesis via de novo pathway; N(2)-formyl-N(1)-(5-phospho-D-ribosyl)glycinamide from N(1)-(5-phospho-D-ribosyl)glycinamide (10-formyl THF route): step 1/1.</text>
</comment>
<organism evidence="6">
    <name type="scientific">marine metagenome</name>
    <dbReference type="NCBI Taxonomy" id="408172"/>
    <lineage>
        <taxon>unclassified sequences</taxon>
        <taxon>metagenomes</taxon>
        <taxon>ecological metagenomes</taxon>
    </lineage>
</organism>
<sequence>MEALAEACRAGDYPAEISVVISNQPAAAGLERAACLGIKTEVVDHTAFADKASFEAKVIRVLEENEVELICLAGFMRVLSEDFVASFPHKIINIHPSLLPAFPGLQVQQKAIEYGARHTGCTVHFVVPEVDAGPIILQAVVPI</sequence>
<protein>
    <recommendedName>
        <fullName evidence="2">phosphoribosylglycinamide formyltransferase 1</fullName>
        <ecNumber evidence="2">2.1.2.2</ecNumber>
    </recommendedName>
</protein>
<dbReference type="InterPro" id="IPR036477">
    <property type="entry name" value="Formyl_transf_N_sf"/>
</dbReference>
<dbReference type="EC" id="2.1.2.2" evidence="2"/>
<name>A0A381TCJ8_9ZZZZ</name>
<dbReference type="Pfam" id="PF00551">
    <property type="entry name" value="Formyl_trans_N"/>
    <property type="match status" value="1"/>
</dbReference>
<dbReference type="GO" id="GO:0005829">
    <property type="term" value="C:cytosol"/>
    <property type="evidence" value="ECO:0007669"/>
    <property type="project" value="TreeGrafter"/>
</dbReference>
<gene>
    <name evidence="6" type="ORF">METZ01_LOCUS66736</name>
</gene>
<dbReference type="CDD" id="cd08645">
    <property type="entry name" value="FMT_core_GART"/>
    <property type="match status" value="1"/>
</dbReference>
<evidence type="ECO:0000256" key="1">
    <source>
        <dbReference type="ARBA" id="ARBA00005054"/>
    </source>
</evidence>
<evidence type="ECO:0000256" key="2">
    <source>
        <dbReference type="ARBA" id="ARBA00012254"/>
    </source>
</evidence>
<evidence type="ECO:0000256" key="4">
    <source>
        <dbReference type="ARBA" id="ARBA00022755"/>
    </source>
</evidence>
<proteinExistence type="predicted"/>
<dbReference type="NCBIfam" id="TIGR00639">
    <property type="entry name" value="PurN"/>
    <property type="match status" value="1"/>
</dbReference>
<accession>A0A381TCJ8</accession>
<dbReference type="PANTHER" id="PTHR43369">
    <property type="entry name" value="PHOSPHORIBOSYLGLYCINAMIDE FORMYLTRANSFERASE"/>
    <property type="match status" value="1"/>
</dbReference>
<evidence type="ECO:0000259" key="5">
    <source>
        <dbReference type="Pfam" id="PF00551"/>
    </source>
</evidence>
<dbReference type="Gene3D" id="3.40.50.170">
    <property type="entry name" value="Formyl transferase, N-terminal domain"/>
    <property type="match status" value="1"/>
</dbReference>
<evidence type="ECO:0000256" key="3">
    <source>
        <dbReference type="ARBA" id="ARBA00022679"/>
    </source>
</evidence>
<feature type="domain" description="Formyl transferase N-terminal" evidence="5">
    <location>
        <begin position="2"/>
        <end position="143"/>
    </location>
</feature>
<keyword evidence="4" id="KW-0658">Purine biosynthesis</keyword>
<dbReference type="PANTHER" id="PTHR43369:SF2">
    <property type="entry name" value="PHOSPHORIBOSYLGLYCINAMIDE FORMYLTRANSFERASE"/>
    <property type="match status" value="1"/>
</dbReference>
<dbReference type="GO" id="GO:0006189">
    <property type="term" value="P:'de novo' IMP biosynthetic process"/>
    <property type="evidence" value="ECO:0007669"/>
    <property type="project" value="InterPro"/>
</dbReference>
<keyword evidence="3" id="KW-0808">Transferase</keyword>
<dbReference type="SUPFAM" id="SSF53328">
    <property type="entry name" value="Formyltransferase"/>
    <property type="match status" value="1"/>
</dbReference>
<feature type="non-terminal residue" evidence="6">
    <location>
        <position position="143"/>
    </location>
</feature>
<evidence type="ECO:0000313" key="6">
    <source>
        <dbReference type="EMBL" id="SVA13882.1"/>
    </source>
</evidence>
<dbReference type="EMBL" id="UINC01004378">
    <property type="protein sequence ID" value="SVA13882.1"/>
    <property type="molecule type" value="Genomic_DNA"/>
</dbReference>
<dbReference type="AlphaFoldDB" id="A0A381TCJ8"/>